<reference evidence="1 2" key="1">
    <citation type="submission" date="2013-11" db="EMBL/GenBank/DDBJ databases">
        <title>Opisthorchis viverrini - life in the bile duct.</title>
        <authorList>
            <person name="Young N.D."/>
            <person name="Nagarajan N."/>
            <person name="Lin S.J."/>
            <person name="Korhonen P.K."/>
            <person name="Jex A.R."/>
            <person name="Hall R.S."/>
            <person name="Safavi-Hemami H."/>
            <person name="Kaewkong W."/>
            <person name="Bertrand D."/>
            <person name="Gao S."/>
            <person name="Seet Q."/>
            <person name="Wongkham S."/>
            <person name="Teh B.T."/>
            <person name="Wongkham C."/>
            <person name="Intapan P.M."/>
            <person name="Maleewong W."/>
            <person name="Yang X."/>
            <person name="Hu M."/>
            <person name="Wang Z."/>
            <person name="Hofmann A."/>
            <person name="Sternberg P.W."/>
            <person name="Tan P."/>
            <person name="Wang J."/>
            <person name="Gasser R.B."/>
        </authorList>
    </citation>
    <scope>NUCLEOTIDE SEQUENCE [LARGE SCALE GENOMIC DNA]</scope>
</reference>
<dbReference type="CTD" id="20322890"/>
<accession>A0A074ZCP1</accession>
<dbReference type="AlphaFoldDB" id="A0A074ZCP1"/>
<dbReference type="GeneID" id="20322890"/>
<organism evidence="1 2">
    <name type="scientific">Opisthorchis viverrini</name>
    <name type="common">Southeast Asian liver fluke</name>
    <dbReference type="NCBI Taxonomy" id="6198"/>
    <lineage>
        <taxon>Eukaryota</taxon>
        <taxon>Metazoa</taxon>
        <taxon>Spiralia</taxon>
        <taxon>Lophotrochozoa</taxon>
        <taxon>Platyhelminthes</taxon>
        <taxon>Trematoda</taxon>
        <taxon>Digenea</taxon>
        <taxon>Opisthorchiida</taxon>
        <taxon>Opisthorchiata</taxon>
        <taxon>Opisthorchiidae</taxon>
        <taxon>Opisthorchis</taxon>
    </lineage>
</organism>
<dbReference type="KEGG" id="ovi:T265_08711"/>
<proteinExistence type="predicted"/>
<keyword evidence="2" id="KW-1185">Reference proteome</keyword>
<protein>
    <submittedName>
        <fullName evidence="1">Uncharacterized protein</fullName>
    </submittedName>
</protein>
<name>A0A074ZCP1_OPIVI</name>
<sequence>MGAKRIYEKTTYYSHASSVIPTATPGRFRHLIFNLREKLNHLIIPFRIQSECLTVFCNAGCLLSFHKILISNSRAVPQDATGALDESVRNVVLDISDILADSNHSLFKSKQVLQSDSTNLAIDLRFQETQSELTRRKYTTCMPPHQ</sequence>
<evidence type="ECO:0000313" key="1">
    <source>
        <dbReference type="EMBL" id="KER23387.1"/>
    </source>
</evidence>
<dbReference type="EMBL" id="KL596851">
    <property type="protein sequence ID" value="KER23387.1"/>
    <property type="molecule type" value="Genomic_DNA"/>
</dbReference>
<evidence type="ECO:0000313" key="2">
    <source>
        <dbReference type="Proteomes" id="UP000054324"/>
    </source>
</evidence>
<dbReference type="RefSeq" id="XP_009172855.1">
    <property type="nucleotide sequence ID" value="XM_009174591.1"/>
</dbReference>
<dbReference type="Proteomes" id="UP000054324">
    <property type="component" value="Unassembled WGS sequence"/>
</dbReference>
<gene>
    <name evidence="1" type="ORF">T265_08711</name>
</gene>